<dbReference type="Proteomes" id="UP000320876">
    <property type="component" value="Unassembled WGS sequence"/>
</dbReference>
<sequence>MTFGGFAFDLWQTIDEGSTITCAHAGEEVHLSIGVSDAWLNLTFTEEGMAALVAAVSGVLDR</sequence>
<keyword evidence="2" id="KW-1185">Reference proteome</keyword>
<gene>
    <name evidence="1" type="ORF">FB471_3881</name>
</gene>
<proteinExistence type="predicted"/>
<evidence type="ECO:0000313" key="1">
    <source>
        <dbReference type="EMBL" id="TQJ04100.1"/>
    </source>
</evidence>
<dbReference type="AlphaFoldDB" id="A0A542DLY5"/>
<reference evidence="1 2" key="1">
    <citation type="submission" date="2019-06" db="EMBL/GenBank/DDBJ databases">
        <title>Sequencing the genomes of 1000 actinobacteria strains.</title>
        <authorList>
            <person name="Klenk H.-P."/>
        </authorList>
    </citation>
    <scope>NUCLEOTIDE SEQUENCE [LARGE SCALE GENOMIC DNA]</scope>
    <source>
        <strain evidence="1 2">DSM 45679</strain>
    </source>
</reference>
<name>A0A542DLY5_AMYCI</name>
<protein>
    <submittedName>
        <fullName evidence="1">Uncharacterized protein</fullName>
    </submittedName>
</protein>
<dbReference type="EMBL" id="VFML01000001">
    <property type="protein sequence ID" value="TQJ04100.1"/>
    <property type="molecule type" value="Genomic_DNA"/>
</dbReference>
<comment type="caution">
    <text evidence="1">The sequence shown here is derived from an EMBL/GenBank/DDBJ whole genome shotgun (WGS) entry which is preliminary data.</text>
</comment>
<evidence type="ECO:0000313" key="2">
    <source>
        <dbReference type="Proteomes" id="UP000320876"/>
    </source>
</evidence>
<dbReference type="RefSeq" id="WP_141999823.1">
    <property type="nucleotide sequence ID" value="NZ_VFML01000001.1"/>
</dbReference>
<organism evidence="1 2">
    <name type="scientific">Amycolatopsis cihanbeyliensis</name>
    <dbReference type="NCBI Taxonomy" id="1128664"/>
    <lineage>
        <taxon>Bacteria</taxon>
        <taxon>Bacillati</taxon>
        <taxon>Actinomycetota</taxon>
        <taxon>Actinomycetes</taxon>
        <taxon>Pseudonocardiales</taxon>
        <taxon>Pseudonocardiaceae</taxon>
        <taxon>Amycolatopsis</taxon>
    </lineage>
</organism>
<accession>A0A542DLY5</accession>